<comment type="similarity">
    <text evidence="2">Belongs to the glycosyl hydrolase 81 family.</text>
</comment>
<keyword evidence="4" id="KW-0378">Hydrolase</keyword>
<dbReference type="GO" id="GO:0071555">
    <property type="term" value="P:cell wall organization"/>
    <property type="evidence" value="ECO:0007669"/>
    <property type="project" value="UniProtKB-KW"/>
</dbReference>
<accession>A0A2T2P7F2</accession>
<keyword evidence="12" id="KW-1185">Reference proteome</keyword>
<dbReference type="Gene3D" id="2.70.98.30">
    <property type="entry name" value="Golgi alpha-mannosidase II, domain 4"/>
    <property type="match status" value="1"/>
</dbReference>
<feature type="domain" description="Glycosyl hydrolase family 81 N-terminal" evidence="9">
    <location>
        <begin position="73"/>
        <end position="393"/>
    </location>
</feature>
<evidence type="ECO:0000256" key="8">
    <source>
        <dbReference type="ARBA" id="ARBA00023326"/>
    </source>
</evidence>
<evidence type="ECO:0000259" key="10">
    <source>
        <dbReference type="Pfam" id="PF17652"/>
    </source>
</evidence>
<reference evidence="11 12" key="1">
    <citation type="journal article" date="2018" name="Front. Microbiol.">
        <title>Genome-Wide Analysis of Corynespora cassiicola Leaf Fall Disease Putative Effectors.</title>
        <authorList>
            <person name="Lopez D."/>
            <person name="Ribeiro S."/>
            <person name="Label P."/>
            <person name="Fumanal B."/>
            <person name="Venisse J.S."/>
            <person name="Kohler A."/>
            <person name="de Oliveira R.R."/>
            <person name="Labutti K."/>
            <person name="Lipzen A."/>
            <person name="Lail K."/>
            <person name="Bauer D."/>
            <person name="Ohm R.A."/>
            <person name="Barry K.W."/>
            <person name="Spatafora J."/>
            <person name="Grigoriev I.V."/>
            <person name="Martin F.M."/>
            <person name="Pujade-Renaud V."/>
        </authorList>
    </citation>
    <scope>NUCLEOTIDE SEQUENCE [LARGE SCALE GENOMIC DNA]</scope>
    <source>
        <strain evidence="11 12">Philippines</strain>
    </source>
</reference>
<dbReference type="Gene3D" id="1.20.5.420">
    <property type="entry name" value="Immunoglobulin FC, subunit C"/>
    <property type="match status" value="1"/>
</dbReference>
<organism evidence="11 12">
    <name type="scientific">Corynespora cassiicola Philippines</name>
    <dbReference type="NCBI Taxonomy" id="1448308"/>
    <lineage>
        <taxon>Eukaryota</taxon>
        <taxon>Fungi</taxon>
        <taxon>Dikarya</taxon>
        <taxon>Ascomycota</taxon>
        <taxon>Pezizomycotina</taxon>
        <taxon>Dothideomycetes</taxon>
        <taxon>Pleosporomycetidae</taxon>
        <taxon>Pleosporales</taxon>
        <taxon>Corynesporascaceae</taxon>
        <taxon>Corynespora</taxon>
    </lineage>
</organism>
<dbReference type="PROSITE" id="PS52008">
    <property type="entry name" value="GH81"/>
    <property type="match status" value="1"/>
</dbReference>
<protein>
    <recommendedName>
        <fullName evidence="3">glucan endo-1,3-beta-D-glucosidase</fullName>
        <ecNumber evidence="3">3.2.1.39</ecNumber>
    </recommendedName>
</protein>
<dbReference type="EMBL" id="KZ678129">
    <property type="protein sequence ID" value="PSN73529.1"/>
    <property type="molecule type" value="Genomic_DNA"/>
</dbReference>
<evidence type="ECO:0000313" key="12">
    <source>
        <dbReference type="Proteomes" id="UP000240883"/>
    </source>
</evidence>
<keyword evidence="6" id="KW-0326">Glycosidase</keyword>
<evidence type="ECO:0000256" key="7">
    <source>
        <dbReference type="ARBA" id="ARBA00023316"/>
    </source>
</evidence>
<dbReference type="PANTHER" id="PTHR31983:SF0">
    <property type="entry name" value="GLUCAN ENDO-1,3-BETA-D-GLUCOSIDASE 2"/>
    <property type="match status" value="1"/>
</dbReference>
<evidence type="ECO:0000256" key="4">
    <source>
        <dbReference type="ARBA" id="ARBA00022801"/>
    </source>
</evidence>
<dbReference type="InterPro" id="IPR005200">
    <property type="entry name" value="Endo-beta-glucanase"/>
</dbReference>
<proteinExistence type="inferred from homology"/>
<dbReference type="Proteomes" id="UP000240883">
    <property type="component" value="Unassembled WGS sequence"/>
</dbReference>
<dbReference type="GO" id="GO:0000272">
    <property type="term" value="P:polysaccharide catabolic process"/>
    <property type="evidence" value="ECO:0007669"/>
    <property type="project" value="UniProtKB-KW"/>
</dbReference>
<comment type="catalytic activity">
    <reaction evidence="1">
        <text>Hydrolysis of (1-&gt;3)-beta-D-glucosidic linkages in (1-&gt;3)-beta-D-glucans.</text>
        <dbReference type="EC" id="3.2.1.39"/>
    </reaction>
</comment>
<dbReference type="STRING" id="1448308.A0A2T2P7F2"/>
<evidence type="ECO:0000256" key="5">
    <source>
        <dbReference type="ARBA" id="ARBA00023277"/>
    </source>
</evidence>
<feature type="domain" description="Glycosyl hydrolase family 81 C-terminal" evidence="10">
    <location>
        <begin position="667"/>
        <end position="781"/>
    </location>
</feature>
<evidence type="ECO:0000256" key="1">
    <source>
        <dbReference type="ARBA" id="ARBA00000382"/>
    </source>
</evidence>
<dbReference type="GO" id="GO:0052861">
    <property type="term" value="F:endo-1,3(4)-beta-glucanase activity"/>
    <property type="evidence" value="ECO:0007669"/>
    <property type="project" value="InterPro"/>
</dbReference>
<sequence length="793" mass="86795">MGRTRSTLNPSRKQTWTKSLRQSFKGTLTSMGFTTTTAAPTPTPTENALPEGNIFVPIEPDNILPQIPINNAHPVPRTGIEDSADATLQTNKFYANAFLGAQNQPIWTHPYSIWWGKGQKGAFETWGMNVAHIEESELSYGEGDPVKNYINPRKSSIILSAKELDAQTIMTTDTHLAFSVNINLKRTGAAEPVVTFPVVQGMSFITGSFRNAAPSISCPGSGMNEVSEPIAVGKSTKYRIKDGDNREWLIYVNPAASSNYDGTQFKKVGTSTLEGPPGFMGSVQIAKNPLGPEGEAIYDKAAGSFVTEVQLTGTVQDTKGTYSYAYTKVGTAPLLQFCLQHHIQSLDPELKSNVTPLRLRTSTKGMATAVWGDTLSFVETNLPTSMSFGPWTPSQGTSKTKYTPEFLAFLAPIAERDLRQAMTDATPPDSMYFAGKHLAKLATLIWIAHDVLSNADLAATGLAKLKSEYARYVGNKQKFPLYYDDTWKGLVSNAGFTDPGADFGNTFYNDHHFHFGYFVYAAAVMGYVDPGWIAEGDNKAWTNALVKDFAESEYKGRDYPFMRAFDWWNGHSWATGLYERGDGKDQESTSEDGFAAFAVKMWGKTIGDVEMEKRGTLQLAIQARSFNNYFYMTTAAAPAAPALASNSNATTAPPNSTSPSTYPFPPVHPARFLANSVTGILFENKVDHATYFGLNPEYIHGIHMLPLSPVSALLRPKPFVKEEWDRFFAGGKADVVEGGWRGVLYANLALIDAKAAYAFFEGKRGWDQAWIDGGASRAWYLVWCVGLGGGAAK</sequence>
<evidence type="ECO:0000259" key="9">
    <source>
        <dbReference type="Pfam" id="PF03639"/>
    </source>
</evidence>
<dbReference type="InterPro" id="IPR040451">
    <property type="entry name" value="GH81_N"/>
</dbReference>
<dbReference type="InterPro" id="IPR040720">
    <property type="entry name" value="GH81_C"/>
</dbReference>
<keyword evidence="5" id="KW-0119">Carbohydrate metabolism</keyword>
<gene>
    <name evidence="11" type="ORF">BS50DRAFT_597071</name>
</gene>
<dbReference type="GO" id="GO:0042973">
    <property type="term" value="F:glucan endo-1,3-beta-D-glucosidase activity"/>
    <property type="evidence" value="ECO:0007669"/>
    <property type="project" value="UniProtKB-EC"/>
</dbReference>
<dbReference type="OrthoDB" id="4473401at2759"/>
<evidence type="ECO:0000313" key="11">
    <source>
        <dbReference type="EMBL" id="PSN73529.1"/>
    </source>
</evidence>
<evidence type="ECO:0000256" key="2">
    <source>
        <dbReference type="ARBA" id="ARBA00010730"/>
    </source>
</evidence>
<dbReference type="PANTHER" id="PTHR31983">
    <property type="entry name" value="ENDO-1,3(4)-BETA-GLUCANASE 1"/>
    <property type="match status" value="1"/>
</dbReference>
<dbReference type="AlphaFoldDB" id="A0A2T2P7F2"/>
<evidence type="ECO:0000256" key="6">
    <source>
        <dbReference type="ARBA" id="ARBA00023295"/>
    </source>
</evidence>
<dbReference type="GO" id="GO:0009986">
    <property type="term" value="C:cell surface"/>
    <property type="evidence" value="ECO:0007669"/>
    <property type="project" value="TreeGrafter"/>
</dbReference>
<keyword evidence="8" id="KW-0624">Polysaccharide degradation</keyword>
<dbReference type="EC" id="3.2.1.39" evidence="3"/>
<dbReference type="Pfam" id="PF17652">
    <property type="entry name" value="Glyco_hydro81C"/>
    <property type="match status" value="2"/>
</dbReference>
<name>A0A2T2P7F2_CORCC</name>
<dbReference type="Pfam" id="PF03639">
    <property type="entry name" value="Glyco_hydro_81"/>
    <property type="match status" value="1"/>
</dbReference>
<keyword evidence="7" id="KW-0961">Cell wall biogenesis/degradation</keyword>
<evidence type="ECO:0000256" key="3">
    <source>
        <dbReference type="ARBA" id="ARBA00012780"/>
    </source>
</evidence>
<feature type="domain" description="Glycosyl hydrolase family 81 C-terminal" evidence="10">
    <location>
        <begin position="403"/>
        <end position="645"/>
    </location>
</feature>
<dbReference type="Gene3D" id="1.10.287.1170">
    <property type="entry name" value="glycoside hydrolase family 81 endo-[beta] glucanase"/>
    <property type="match status" value="1"/>
</dbReference>